<dbReference type="EMBL" id="CAMAPF010000131">
    <property type="protein sequence ID" value="CAH9105640.1"/>
    <property type="molecule type" value="Genomic_DNA"/>
</dbReference>
<feature type="compositionally biased region" description="Polar residues" evidence="1">
    <location>
        <begin position="235"/>
        <end position="245"/>
    </location>
</feature>
<name>A0AAV0DNK1_9ASTE</name>
<dbReference type="PANTHER" id="PTHR34222">
    <property type="entry name" value="GAG_PRE-INTEGRS DOMAIN-CONTAINING PROTEIN"/>
    <property type="match status" value="1"/>
</dbReference>
<dbReference type="PANTHER" id="PTHR34222:SF91">
    <property type="match status" value="1"/>
</dbReference>
<gene>
    <name evidence="2" type="ORF">CEPIT_LOCUS17294</name>
</gene>
<evidence type="ECO:0000256" key="1">
    <source>
        <dbReference type="SAM" id="MobiDB-lite"/>
    </source>
</evidence>
<organism evidence="2 3">
    <name type="scientific">Cuscuta epithymum</name>
    <dbReference type="NCBI Taxonomy" id="186058"/>
    <lineage>
        <taxon>Eukaryota</taxon>
        <taxon>Viridiplantae</taxon>
        <taxon>Streptophyta</taxon>
        <taxon>Embryophyta</taxon>
        <taxon>Tracheophyta</taxon>
        <taxon>Spermatophyta</taxon>
        <taxon>Magnoliopsida</taxon>
        <taxon>eudicotyledons</taxon>
        <taxon>Gunneridae</taxon>
        <taxon>Pentapetalae</taxon>
        <taxon>asterids</taxon>
        <taxon>lamiids</taxon>
        <taxon>Solanales</taxon>
        <taxon>Convolvulaceae</taxon>
        <taxon>Cuscuteae</taxon>
        <taxon>Cuscuta</taxon>
        <taxon>Cuscuta subgen. Cuscuta</taxon>
    </lineage>
</organism>
<dbReference type="Proteomes" id="UP001152523">
    <property type="component" value="Unassembled WGS sequence"/>
</dbReference>
<reference evidence="2" key="1">
    <citation type="submission" date="2022-07" db="EMBL/GenBank/DDBJ databases">
        <authorList>
            <person name="Macas J."/>
            <person name="Novak P."/>
            <person name="Neumann P."/>
        </authorList>
    </citation>
    <scope>NUCLEOTIDE SEQUENCE</scope>
</reference>
<accession>A0AAV0DNK1</accession>
<proteinExistence type="predicted"/>
<evidence type="ECO:0000313" key="2">
    <source>
        <dbReference type="EMBL" id="CAH9105640.1"/>
    </source>
</evidence>
<dbReference type="AlphaFoldDB" id="A0AAV0DNK1"/>
<comment type="caution">
    <text evidence="2">The sequence shown here is derived from an EMBL/GenBank/DDBJ whole genome shotgun (WGS) entry which is preliminary data.</text>
</comment>
<evidence type="ECO:0000313" key="3">
    <source>
        <dbReference type="Proteomes" id="UP001152523"/>
    </source>
</evidence>
<protein>
    <recommendedName>
        <fullName evidence="4">Retrotransposon gag domain-containing protein</fullName>
    </recommendedName>
</protein>
<feature type="region of interest" description="Disordered" evidence="1">
    <location>
        <begin position="235"/>
        <end position="260"/>
    </location>
</feature>
<evidence type="ECO:0008006" key="4">
    <source>
        <dbReference type="Google" id="ProtNLM"/>
    </source>
</evidence>
<keyword evidence="3" id="KW-1185">Reference proteome</keyword>
<sequence>MDERIRRPFMYMDPKDIWDAVREAYSNRGDSSQIFELKKKLWLSKQGDRDITTYFNEMLSLWQELDLCYNDDVWENPKDLVRAKRREEDDRVFMFLAGANHSFDETKGRVLGRKPLPTVRTVFSELRQEEARKRVMYDHAPSILENDNMALVSKRFNGAGDKKTPFSCDFCGKLWHTKDKCYKLHGKPSSTKKKGDGRAIAAMAETSEEKTASPEPLPFTQEQLQHLYKLFNSPQFTLNSSSSPAPAQKGPELGEDDWQC</sequence>